<keyword evidence="2 3" id="KW-0175">Coiled coil</keyword>
<keyword evidence="5" id="KW-0812">Transmembrane</keyword>
<gene>
    <name evidence="9" type="ORF">ABJI51_29285</name>
</gene>
<reference evidence="9 10" key="1">
    <citation type="submission" date="2024-05" db="EMBL/GenBank/DDBJ databases">
        <authorList>
            <person name="Zhao H."/>
            <person name="Xu Y."/>
            <person name="Lin S."/>
            <person name="Spain J.C."/>
            <person name="Zhou N.-Y."/>
        </authorList>
    </citation>
    <scope>NUCLEOTIDE SEQUENCE [LARGE SCALE GENOMIC DNA]</scope>
    <source>
        <strain evidence="9 10">NEAU-NG30</strain>
    </source>
</reference>
<comment type="caution">
    <text evidence="9">The sequence shown here is derived from an EMBL/GenBank/DDBJ whole genome shotgun (WGS) entry which is preliminary data.</text>
</comment>
<accession>A0ABV0LLK9</accession>
<evidence type="ECO:0000256" key="4">
    <source>
        <dbReference type="SAM" id="MobiDB-lite"/>
    </source>
</evidence>
<evidence type="ECO:0000259" key="8">
    <source>
        <dbReference type="Pfam" id="PF25990"/>
    </source>
</evidence>
<evidence type="ECO:0000256" key="2">
    <source>
        <dbReference type="ARBA" id="ARBA00023054"/>
    </source>
</evidence>
<feature type="domain" description="YknX-like beta-barrel" evidence="8">
    <location>
        <begin position="230"/>
        <end position="305"/>
    </location>
</feature>
<dbReference type="InterPro" id="IPR050465">
    <property type="entry name" value="UPF0194_transport"/>
</dbReference>
<dbReference type="EMBL" id="JBDZYD010000011">
    <property type="protein sequence ID" value="MEQ0563190.1"/>
    <property type="molecule type" value="Genomic_DNA"/>
</dbReference>
<dbReference type="Pfam" id="PF25990">
    <property type="entry name" value="Beta-barrel_YknX"/>
    <property type="match status" value="1"/>
</dbReference>
<sequence length="410" mass="40308">MTRVRASKAWVINGALVVLLAGAGFGIYQAFSPEPNTAQAQTRSTPVRRATVTETVSAAGTLASSYTGVANFATAGKFTSIDVKVGDVVSAGQKLATIDSTQAAKQLQVAKANLAVAQDALDAAETAETTPATGQNSAQNSVTSAQAKLDQAQLDVQTAQQALDNTTLYAPGAGTVTAINGTVGQQSSTGSANSGGQSSGNGQGSSNNSAAATTTSGSSGFITITNLTGLVVDTSVAEIDVSKVKAGQKATVTLNALPDKPIQATVSSVNLTPTTSGNVVSYGAQLALASPPDGLRPGQSASVVITVAEAENALSVPAAAVQSVGSTNVVTVQENGRNVTRQVQVGLRGESTVQITSGLTEGENVVLTATTQSGTSGGTGRTGGTGGFTGGFPGGGQRGTGAGGGFGGRG</sequence>
<keyword evidence="5" id="KW-0472">Membrane</keyword>
<dbReference type="Gene3D" id="2.40.30.170">
    <property type="match status" value="1"/>
</dbReference>
<evidence type="ECO:0000256" key="3">
    <source>
        <dbReference type="SAM" id="Coils"/>
    </source>
</evidence>
<evidence type="ECO:0000256" key="1">
    <source>
        <dbReference type="ARBA" id="ARBA00004196"/>
    </source>
</evidence>
<feature type="region of interest" description="Disordered" evidence="4">
    <location>
        <begin position="370"/>
        <end position="410"/>
    </location>
</feature>
<dbReference type="PANTHER" id="PTHR32347">
    <property type="entry name" value="EFFLUX SYSTEM COMPONENT YKNX-RELATED"/>
    <property type="match status" value="1"/>
</dbReference>
<feature type="domain" description="CzcB-like barrel-sandwich hybrid" evidence="6">
    <location>
        <begin position="74"/>
        <end position="186"/>
    </location>
</feature>
<evidence type="ECO:0000256" key="5">
    <source>
        <dbReference type="SAM" id="Phobius"/>
    </source>
</evidence>
<organism evidence="9 10">
    <name type="scientific">Amycolatopsis melonis</name>
    <dbReference type="NCBI Taxonomy" id="3156488"/>
    <lineage>
        <taxon>Bacteria</taxon>
        <taxon>Bacillati</taxon>
        <taxon>Actinomycetota</taxon>
        <taxon>Actinomycetes</taxon>
        <taxon>Pseudonocardiales</taxon>
        <taxon>Pseudonocardiaceae</taxon>
        <taxon>Amycolatopsis</taxon>
    </lineage>
</organism>
<keyword evidence="5" id="KW-1133">Transmembrane helix</keyword>
<evidence type="ECO:0000313" key="9">
    <source>
        <dbReference type="EMBL" id="MEQ0563190.1"/>
    </source>
</evidence>
<feature type="coiled-coil region" evidence="3">
    <location>
        <begin position="107"/>
        <end position="162"/>
    </location>
</feature>
<dbReference type="InterPro" id="IPR058636">
    <property type="entry name" value="Beta-barrel_YknX"/>
</dbReference>
<feature type="compositionally biased region" description="Gly residues" evidence="4">
    <location>
        <begin position="375"/>
        <end position="410"/>
    </location>
</feature>
<dbReference type="Pfam" id="PF25973">
    <property type="entry name" value="BSH_CzcB"/>
    <property type="match status" value="1"/>
</dbReference>
<feature type="region of interest" description="Disordered" evidence="4">
    <location>
        <begin position="180"/>
        <end position="215"/>
    </location>
</feature>
<dbReference type="PANTHER" id="PTHR32347:SF23">
    <property type="entry name" value="BLL5650 PROTEIN"/>
    <property type="match status" value="1"/>
</dbReference>
<dbReference type="RefSeq" id="WP_348954252.1">
    <property type="nucleotide sequence ID" value="NZ_JBDZYD010000011.1"/>
</dbReference>
<feature type="transmembrane region" description="Helical" evidence="5">
    <location>
        <begin position="12"/>
        <end position="31"/>
    </location>
</feature>
<dbReference type="Pfam" id="PF25975">
    <property type="entry name" value="CzcB_C"/>
    <property type="match status" value="1"/>
</dbReference>
<dbReference type="SUPFAM" id="SSF111369">
    <property type="entry name" value="HlyD-like secretion proteins"/>
    <property type="match status" value="1"/>
</dbReference>
<evidence type="ECO:0000313" key="10">
    <source>
        <dbReference type="Proteomes" id="UP001440984"/>
    </source>
</evidence>
<dbReference type="Proteomes" id="UP001440984">
    <property type="component" value="Unassembled WGS sequence"/>
</dbReference>
<feature type="domain" description="CzcB-like C-terminal circularly permuted SH3-like" evidence="7">
    <location>
        <begin position="315"/>
        <end position="367"/>
    </location>
</feature>
<dbReference type="InterPro" id="IPR058647">
    <property type="entry name" value="BSH_CzcB-like"/>
</dbReference>
<feature type="compositionally biased region" description="Low complexity" evidence="4">
    <location>
        <begin position="204"/>
        <end position="215"/>
    </location>
</feature>
<evidence type="ECO:0000259" key="6">
    <source>
        <dbReference type="Pfam" id="PF25973"/>
    </source>
</evidence>
<dbReference type="Gene3D" id="2.40.50.100">
    <property type="match status" value="1"/>
</dbReference>
<name>A0ABV0LLK9_9PSEU</name>
<keyword evidence="10" id="KW-1185">Reference proteome</keyword>
<protein>
    <submittedName>
        <fullName evidence="9">HlyD family efflux transporter periplasmic adaptor subunit</fullName>
    </submittedName>
</protein>
<comment type="subcellular location">
    <subcellularLocation>
        <location evidence="1">Cell envelope</location>
    </subcellularLocation>
</comment>
<dbReference type="Gene3D" id="2.40.420.20">
    <property type="match status" value="1"/>
</dbReference>
<feature type="compositionally biased region" description="Low complexity" evidence="4">
    <location>
        <begin position="184"/>
        <end position="196"/>
    </location>
</feature>
<evidence type="ECO:0000259" key="7">
    <source>
        <dbReference type="Pfam" id="PF25975"/>
    </source>
</evidence>
<dbReference type="InterPro" id="IPR058649">
    <property type="entry name" value="CzcB_C"/>
</dbReference>
<proteinExistence type="predicted"/>